<dbReference type="KEGG" id="lacs:H4075_15880"/>
<reference evidence="4" key="1">
    <citation type="submission" date="2020-08" db="EMBL/GenBank/DDBJ databases">
        <title>Lacibacter sp. S13-6-6 genome sequencing.</title>
        <authorList>
            <person name="Jin L."/>
        </authorList>
    </citation>
    <scope>NUCLEOTIDE SEQUENCE [LARGE SCALE GENOMIC DNA]</scope>
    <source>
        <strain evidence="4">S13-6-6</strain>
    </source>
</reference>
<evidence type="ECO:0000313" key="4">
    <source>
        <dbReference type="Proteomes" id="UP000515344"/>
    </source>
</evidence>
<dbReference type="EMBL" id="CP060007">
    <property type="protein sequence ID" value="QNA43547.1"/>
    <property type="molecule type" value="Genomic_DNA"/>
</dbReference>
<evidence type="ECO:0000256" key="1">
    <source>
        <dbReference type="ARBA" id="ARBA00022729"/>
    </source>
</evidence>
<feature type="signal peptide" evidence="2">
    <location>
        <begin position="1"/>
        <end position="24"/>
    </location>
</feature>
<dbReference type="AlphaFoldDB" id="A0A7G5XDJ4"/>
<dbReference type="RefSeq" id="WP_182801811.1">
    <property type="nucleotide sequence ID" value="NZ_CP060007.1"/>
</dbReference>
<accession>A0A7G5XDJ4</accession>
<proteinExistence type="predicted"/>
<evidence type="ECO:0000313" key="3">
    <source>
        <dbReference type="EMBL" id="QNA43547.1"/>
    </source>
</evidence>
<dbReference type="Proteomes" id="UP000515344">
    <property type="component" value="Chromosome"/>
</dbReference>
<dbReference type="PANTHER" id="PTHR35869">
    <property type="entry name" value="OUTER-MEMBRANE LIPOPROTEIN CARRIER PROTEIN"/>
    <property type="match status" value="1"/>
</dbReference>
<evidence type="ECO:0000256" key="2">
    <source>
        <dbReference type="SAM" id="SignalP"/>
    </source>
</evidence>
<dbReference type="PANTHER" id="PTHR35869:SF1">
    <property type="entry name" value="OUTER-MEMBRANE LIPOPROTEIN CARRIER PROTEIN"/>
    <property type="match status" value="1"/>
</dbReference>
<keyword evidence="3" id="KW-0449">Lipoprotein</keyword>
<name>A0A7G5XDJ4_9BACT</name>
<organism evidence="3 4">
    <name type="scientific">Lacibacter sediminis</name>
    <dbReference type="NCBI Taxonomy" id="2760713"/>
    <lineage>
        <taxon>Bacteria</taxon>
        <taxon>Pseudomonadati</taxon>
        <taxon>Bacteroidota</taxon>
        <taxon>Chitinophagia</taxon>
        <taxon>Chitinophagales</taxon>
        <taxon>Chitinophagaceae</taxon>
        <taxon>Lacibacter</taxon>
    </lineage>
</organism>
<keyword evidence="1 2" id="KW-0732">Signal</keyword>
<protein>
    <submittedName>
        <fullName evidence="3">Outer membrane lipoprotein carrier protein LolA</fullName>
    </submittedName>
</protein>
<dbReference type="SUPFAM" id="SSF89392">
    <property type="entry name" value="Prokaryotic lipoproteins and lipoprotein localization factors"/>
    <property type="match status" value="1"/>
</dbReference>
<feature type="chain" id="PRO_5028984851" evidence="2">
    <location>
        <begin position="25"/>
        <end position="226"/>
    </location>
</feature>
<gene>
    <name evidence="3" type="ORF">H4075_15880</name>
</gene>
<dbReference type="CDD" id="cd16325">
    <property type="entry name" value="LolA"/>
    <property type="match status" value="1"/>
</dbReference>
<dbReference type="Pfam" id="PF03548">
    <property type="entry name" value="LolA"/>
    <property type="match status" value="1"/>
</dbReference>
<dbReference type="InterPro" id="IPR004564">
    <property type="entry name" value="OM_lipoprot_carrier_LolA-like"/>
</dbReference>
<keyword evidence="4" id="KW-1185">Reference proteome</keyword>
<dbReference type="InterPro" id="IPR029046">
    <property type="entry name" value="LolA/LolB/LppX"/>
</dbReference>
<dbReference type="Gene3D" id="2.50.20.10">
    <property type="entry name" value="Lipoprotein localisation LolA/LolB/LppX"/>
    <property type="match status" value="1"/>
</dbReference>
<sequence length="226" mass="25042">MNTIRMKAILLTAIAAIFSLSIMAQSQSLGKSDPAAKKILDAVSAKFKTFKAVQASFSFKNEDAKGKVLGIKKGSLFTKGTKYRVNITGGQDIYCDGTNIWNYDKSVNEVTISKYDASQNSITPQKLFTNFYDKDFLYKLNGEKKEAGKTLQEIELTPVDKTKSFFKVIVWVDKAAQTIYSTKVLEKSGNKYTYTVATLNGKAAVADAQFVFDKAKYPGVEVVDLR</sequence>